<keyword evidence="4" id="KW-1185">Reference proteome</keyword>
<dbReference type="EMBL" id="JAQQWI010000014">
    <property type="protein sequence ID" value="KAK8013127.1"/>
    <property type="molecule type" value="Genomic_DNA"/>
</dbReference>
<dbReference type="Pfam" id="PF24864">
    <property type="entry name" value="DUF7730"/>
    <property type="match status" value="1"/>
</dbReference>
<gene>
    <name evidence="3" type="ORF">PG991_009398</name>
</gene>
<organism evidence="3 4">
    <name type="scientific">Apiospora marii</name>
    <dbReference type="NCBI Taxonomy" id="335849"/>
    <lineage>
        <taxon>Eukaryota</taxon>
        <taxon>Fungi</taxon>
        <taxon>Dikarya</taxon>
        <taxon>Ascomycota</taxon>
        <taxon>Pezizomycotina</taxon>
        <taxon>Sordariomycetes</taxon>
        <taxon>Xylariomycetidae</taxon>
        <taxon>Amphisphaeriales</taxon>
        <taxon>Apiosporaceae</taxon>
        <taxon>Apiospora</taxon>
    </lineage>
</organism>
<feature type="compositionally biased region" description="Basic residues" evidence="1">
    <location>
        <begin position="23"/>
        <end position="38"/>
    </location>
</feature>
<feature type="domain" description="DUF7730" evidence="2">
    <location>
        <begin position="43"/>
        <end position="161"/>
    </location>
</feature>
<comment type="caution">
    <text evidence="3">The sequence shown here is derived from an EMBL/GenBank/DDBJ whole genome shotgun (WGS) entry which is preliminary data.</text>
</comment>
<name>A0ABR1RIN4_9PEZI</name>
<dbReference type="InterPro" id="IPR056632">
    <property type="entry name" value="DUF7730"/>
</dbReference>
<evidence type="ECO:0000256" key="1">
    <source>
        <dbReference type="SAM" id="MobiDB-lite"/>
    </source>
</evidence>
<dbReference type="Proteomes" id="UP001396898">
    <property type="component" value="Unassembled WGS sequence"/>
</dbReference>
<sequence>MLCDSDQEEQEDDEDDDGEFGKRQKKRKRAAQPKKKQGKPFPFQSLPAELRNTIYDMVLTDPRGGVHLEAKSKSHRRIAKHCEPFYGRRGWTADDPAALWDRSGDYRLCAALLATSKAIYAEAAPILYGQRFVASDGFALMAFLMLLSPARMALLRTVALQEWTDTRSHSSTNLPAVALLRDAAPHLEAFEIRTPLVHRFGGSYFARHRGAPAPVVRLARKIYRDCHPLLYAVMRARGFEAVLDVVRLVDEDWETLAHDSRLMIKVDRPTGSLDGEVRQFKGLYAKELRKLMTGGT</sequence>
<feature type="region of interest" description="Disordered" evidence="1">
    <location>
        <begin position="1"/>
        <end position="44"/>
    </location>
</feature>
<proteinExistence type="predicted"/>
<feature type="compositionally biased region" description="Acidic residues" evidence="1">
    <location>
        <begin position="1"/>
        <end position="18"/>
    </location>
</feature>
<dbReference type="PANTHER" id="PTHR38790">
    <property type="entry name" value="2EXR DOMAIN-CONTAINING PROTEIN-RELATED"/>
    <property type="match status" value="1"/>
</dbReference>
<evidence type="ECO:0000259" key="2">
    <source>
        <dbReference type="Pfam" id="PF24864"/>
    </source>
</evidence>
<evidence type="ECO:0000313" key="4">
    <source>
        <dbReference type="Proteomes" id="UP001396898"/>
    </source>
</evidence>
<reference evidence="3 4" key="1">
    <citation type="submission" date="2023-01" db="EMBL/GenBank/DDBJ databases">
        <title>Analysis of 21 Apiospora genomes using comparative genomics revels a genus with tremendous synthesis potential of carbohydrate active enzymes and secondary metabolites.</title>
        <authorList>
            <person name="Sorensen T."/>
        </authorList>
    </citation>
    <scope>NUCLEOTIDE SEQUENCE [LARGE SCALE GENOMIC DNA]</scope>
    <source>
        <strain evidence="3 4">CBS 20057</strain>
    </source>
</reference>
<protein>
    <recommendedName>
        <fullName evidence="2">DUF7730 domain-containing protein</fullName>
    </recommendedName>
</protein>
<evidence type="ECO:0000313" key="3">
    <source>
        <dbReference type="EMBL" id="KAK8013127.1"/>
    </source>
</evidence>
<accession>A0ABR1RIN4</accession>